<dbReference type="GO" id="GO:0020037">
    <property type="term" value="F:heme binding"/>
    <property type="evidence" value="ECO:0007669"/>
    <property type="project" value="InterPro"/>
</dbReference>
<dbReference type="RefSeq" id="WP_006802684.1">
    <property type="nucleotide sequence ID" value="NZ_CABKOI010000020.1"/>
</dbReference>
<dbReference type="GO" id="GO:0046872">
    <property type="term" value="F:metal ion binding"/>
    <property type="evidence" value="ECO:0007669"/>
    <property type="project" value="UniProtKB-KW"/>
</dbReference>
<evidence type="ECO:0000259" key="6">
    <source>
        <dbReference type="PROSITE" id="PS51007"/>
    </source>
</evidence>
<keyword evidence="5" id="KW-1133">Transmembrane helix</keyword>
<dbReference type="AlphaFoldDB" id="A0A2N3PJM4"/>
<comment type="caution">
    <text evidence="7">The sequence shown here is derived from an EMBL/GenBank/DDBJ whole genome shotgun (WGS) entry which is preliminary data.</text>
</comment>
<keyword evidence="3 4" id="KW-0408">Iron</keyword>
<protein>
    <submittedName>
        <fullName evidence="7">Cytochrome C</fullName>
    </submittedName>
</protein>
<proteinExistence type="predicted"/>
<dbReference type="OrthoDB" id="5351961at2"/>
<evidence type="ECO:0000313" key="7">
    <source>
        <dbReference type="EMBL" id="PKT81359.1"/>
    </source>
</evidence>
<keyword evidence="5" id="KW-0472">Membrane</keyword>
<evidence type="ECO:0000313" key="8">
    <source>
        <dbReference type="Proteomes" id="UP000233350"/>
    </source>
</evidence>
<reference evidence="7 8" key="1">
    <citation type="submission" date="2016-07" db="EMBL/GenBank/DDBJ databases">
        <title>Detection of Helicobacter winghamensis from caecal content of red fox (Vulpes vulpes).</title>
        <authorList>
            <person name="Zanoni R.G."/>
            <person name="Florio D."/>
            <person name="Caffara M."/>
            <person name="Renzi M."/>
            <person name="Parisi A."/>
            <person name="Pasquali F."/>
            <person name="Manfreda G."/>
        </authorList>
    </citation>
    <scope>NUCLEOTIDE SEQUENCE [LARGE SCALE GENOMIC DNA]</scope>
    <source>
        <strain evidence="7 8">295_13</strain>
    </source>
</reference>
<dbReference type="PIRSF" id="PIRSF019225">
    <property type="entry name" value="Ubol_Cyt_c_Rdtase_Cyt_c_su_prd"/>
    <property type="match status" value="1"/>
</dbReference>
<dbReference type="STRING" id="556267.HWAG_00988"/>
<sequence length="280" mass="31226">MKEFLALIIVAVITGIIYWGVEPFAHGQMYPEVAPADYTFSDLKPLEVSEGNIANGKELVSTNCTACHSIKSEGLESPFSPEDAVAAYGVLPPDLSSAGLIYEKNFLSNVIKDAAVATKQTHKYDGTHPMPAYNWMSDQEIADMVAYLQSIAPKELTNKEVFIDACGRCHNVRYDKWQADGGVTTYLGAKVPDLSMMIRSRNMEYLHNFINDPQKILPGTAMPRVGLTQNAENQVIAYMESVGDSKKAERESLGYKLVIFMVFMGIIAYLWKRKIWKDVH</sequence>
<keyword evidence="1 4" id="KW-0349">Heme</keyword>
<dbReference type="SUPFAM" id="SSF46626">
    <property type="entry name" value="Cytochrome c"/>
    <property type="match status" value="2"/>
</dbReference>
<dbReference type="InterPro" id="IPR036909">
    <property type="entry name" value="Cyt_c-like_dom_sf"/>
</dbReference>
<dbReference type="Gene3D" id="1.10.760.10">
    <property type="entry name" value="Cytochrome c-like domain"/>
    <property type="match status" value="2"/>
</dbReference>
<feature type="domain" description="Cytochrome c" evidence="6">
    <location>
        <begin position="153"/>
        <end position="243"/>
    </location>
</feature>
<dbReference type="Proteomes" id="UP000233350">
    <property type="component" value="Unassembled WGS sequence"/>
</dbReference>
<evidence type="ECO:0000256" key="4">
    <source>
        <dbReference type="PROSITE-ProRule" id="PRU00433"/>
    </source>
</evidence>
<feature type="transmembrane region" description="Helical" evidence="5">
    <location>
        <begin position="253"/>
        <end position="271"/>
    </location>
</feature>
<accession>A0A2N3PJM4</accession>
<keyword evidence="5" id="KW-0812">Transmembrane</keyword>
<dbReference type="PROSITE" id="PS51007">
    <property type="entry name" value="CYTC"/>
    <property type="match status" value="2"/>
</dbReference>
<evidence type="ECO:0000256" key="1">
    <source>
        <dbReference type="ARBA" id="ARBA00022617"/>
    </source>
</evidence>
<dbReference type="InterPro" id="IPR009056">
    <property type="entry name" value="Cyt_c-like_dom"/>
</dbReference>
<name>A0A2N3PJM4_9HELI</name>
<dbReference type="GeneID" id="97290240"/>
<keyword evidence="8" id="KW-1185">Reference proteome</keyword>
<evidence type="ECO:0000256" key="3">
    <source>
        <dbReference type="ARBA" id="ARBA00023004"/>
    </source>
</evidence>
<dbReference type="EMBL" id="MBPK01000022">
    <property type="protein sequence ID" value="PKT81359.1"/>
    <property type="molecule type" value="Genomic_DNA"/>
</dbReference>
<evidence type="ECO:0000256" key="2">
    <source>
        <dbReference type="ARBA" id="ARBA00022723"/>
    </source>
</evidence>
<gene>
    <name evidence="7" type="ORF">BCM31_06735</name>
</gene>
<evidence type="ECO:0000256" key="5">
    <source>
        <dbReference type="SAM" id="Phobius"/>
    </source>
</evidence>
<organism evidence="7 8">
    <name type="scientific">Helicobacter winghamensis</name>
    <dbReference type="NCBI Taxonomy" id="157268"/>
    <lineage>
        <taxon>Bacteria</taxon>
        <taxon>Pseudomonadati</taxon>
        <taxon>Campylobacterota</taxon>
        <taxon>Epsilonproteobacteria</taxon>
        <taxon>Campylobacterales</taxon>
        <taxon>Helicobacteraceae</taxon>
        <taxon>Helicobacter</taxon>
    </lineage>
</organism>
<dbReference type="InterPro" id="IPR021195">
    <property type="entry name" value="Ubol_Cyt_c_Rdtase_Cyt_c_su_prd"/>
</dbReference>
<keyword evidence="2 4" id="KW-0479">Metal-binding</keyword>
<feature type="domain" description="Cytochrome c" evidence="6">
    <location>
        <begin position="51"/>
        <end position="152"/>
    </location>
</feature>
<dbReference type="GO" id="GO:0009055">
    <property type="term" value="F:electron transfer activity"/>
    <property type="evidence" value="ECO:0007669"/>
    <property type="project" value="InterPro"/>
</dbReference>
<dbReference type="Pfam" id="PF00034">
    <property type="entry name" value="Cytochrom_C"/>
    <property type="match status" value="1"/>
</dbReference>